<gene>
    <name evidence="1" type="ORF">SDC9_188701</name>
</gene>
<reference evidence="1" key="1">
    <citation type="submission" date="2019-08" db="EMBL/GenBank/DDBJ databases">
        <authorList>
            <person name="Kucharzyk K."/>
            <person name="Murdoch R.W."/>
            <person name="Higgins S."/>
            <person name="Loffler F."/>
        </authorList>
    </citation>
    <scope>NUCLEOTIDE SEQUENCE</scope>
</reference>
<proteinExistence type="predicted"/>
<dbReference type="EMBL" id="VSSQ01098025">
    <property type="protein sequence ID" value="MPN41159.1"/>
    <property type="molecule type" value="Genomic_DNA"/>
</dbReference>
<accession>A0A645HSG5</accession>
<organism evidence="1">
    <name type="scientific">bioreactor metagenome</name>
    <dbReference type="NCBI Taxonomy" id="1076179"/>
    <lineage>
        <taxon>unclassified sequences</taxon>
        <taxon>metagenomes</taxon>
        <taxon>ecological metagenomes</taxon>
    </lineage>
</organism>
<evidence type="ECO:0000313" key="1">
    <source>
        <dbReference type="EMBL" id="MPN41159.1"/>
    </source>
</evidence>
<protein>
    <submittedName>
        <fullName evidence="1">Uncharacterized protein</fullName>
    </submittedName>
</protein>
<name>A0A645HSG5_9ZZZZ</name>
<comment type="caution">
    <text evidence="1">The sequence shown here is derived from an EMBL/GenBank/DDBJ whole genome shotgun (WGS) entry which is preliminary data.</text>
</comment>
<sequence>MVAIQYENRIIVKACILHILEEFSQGLVGIMDGIEVTVNRFIAGIQSEGVVHLVFREREVVGNGYELRIEWLRQLFQVLSRFLEEQFILQTVLH</sequence>
<dbReference type="AlphaFoldDB" id="A0A645HSG5"/>